<dbReference type="SUPFAM" id="SSF51430">
    <property type="entry name" value="NAD(P)-linked oxidoreductase"/>
    <property type="match status" value="1"/>
</dbReference>
<evidence type="ECO:0000256" key="1">
    <source>
        <dbReference type="ARBA" id="ARBA00023002"/>
    </source>
</evidence>
<dbReference type="Proteomes" id="UP001501637">
    <property type="component" value="Unassembled WGS sequence"/>
</dbReference>
<comment type="caution">
    <text evidence="3">The sequence shown here is derived from an EMBL/GenBank/DDBJ whole genome shotgun (WGS) entry which is preliminary data.</text>
</comment>
<name>A0ABP6N8S9_9ACTN</name>
<keyword evidence="4" id="KW-1185">Reference proteome</keyword>
<dbReference type="InterPro" id="IPR023210">
    <property type="entry name" value="NADP_OxRdtase_dom"/>
</dbReference>
<sequence>MSHPPLLSPWMNPACLFGAPGRKVDVDPAHRHGSGTQAETEGTAMKYIKLRDLEVSRIGLGAMGMSHGYTDSGTDEAESVRTLHRALELGVTLIDTAEIYGPYTNEELLGRALKGRRDQVVLATKFGMISHSGAGPWNLDSTPGNIRTAVEGSLKRLGTDHIDLYYQHRVDPNTPIEETAGAVAELIAEGKVRAFGLSEAGPDTIRRAHAVQPVTAVQSEYSLWTRGLEERVLPLLRELNIGLVPFSPLGHGFLTGTIRSTEDFKEGDFRHGNPRFTGENFRRNLRIADEVQAIAAQAGATPAQVALAWLLAQGDDIAPIPGTKRVHRVEENTAADGIGLTAEQIDQLSALPSAAGETHTEAGRQMLER</sequence>
<gene>
    <name evidence="3" type="ORF">GCM10010449_69930</name>
</gene>
<dbReference type="CDD" id="cd19076">
    <property type="entry name" value="AKR_AKR13A_13D"/>
    <property type="match status" value="1"/>
</dbReference>
<dbReference type="PANTHER" id="PTHR43625">
    <property type="entry name" value="AFLATOXIN B1 ALDEHYDE REDUCTASE"/>
    <property type="match status" value="1"/>
</dbReference>
<evidence type="ECO:0000313" key="4">
    <source>
        <dbReference type="Proteomes" id="UP001501637"/>
    </source>
</evidence>
<evidence type="ECO:0000313" key="3">
    <source>
        <dbReference type="EMBL" id="GAA3139902.1"/>
    </source>
</evidence>
<proteinExistence type="predicted"/>
<dbReference type="EMBL" id="BAAAUG010000158">
    <property type="protein sequence ID" value="GAA3139902.1"/>
    <property type="molecule type" value="Genomic_DNA"/>
</dbReference>
<feature type="domain" description="NADP-dependent oxidoreductase" evidence="2">
    <location>
        <begin position="57"/>
        <end position="350"/>
    </location>
</feature>
<dbReference type="InterPro" id="IPR050791">
    <property type="entry name" value="Aldo-Keto_reductase"/>
</dbReference>
<dbReference type="Pfam" id="PF00248">
    <property type="entry name" value="Aldo_ket_red"/>
    <property type="match status" value="1"/>
</dbReference>
<dbReference type="InterPro" id="IPR036812">
    <property type="entry name" value="NAD(P)_OxRdtase_dom_sf"/>
</dbReference>
<keyword evidence="1" id="KW-0560">Oxidoreductase</keyword>
<reference evidence="4" key="1">
    <citation type="journal article" date="2019" name="Int. J. Syst. Evol. Microbiol.">
        <title>The Global Catalogue of Microorganisms (GCM) 10K type strain sequencing project: providing services to taxonomists for standard genome sequencing and annotation.</title>
        <authorList>
            <consortium name="The Broad Institute Genomics Platform"/>
            <consortium name="The Broad Institute Genome Sequencing Center for Infectious Disease"/>
            <person name="Wu L."/>
            <person name="Ma J."/>
        </authorList>
    </citation>
    <scope>NUCLEOTIDE SEQUENCE [LARGE SCALE GENOMIC DNA]</scope>
    <source>
        <strain evidence="4">JCM 9092</strain>
    </source>
</reference>
<accession>A0ABP6N8S9</accession>
<dbReference type="Gene3D" id="3.20.20.100">
    <property type="entry name" value="NADP-dependent oxidoreductase domain"/>
    <property type="match status" value="1"/>
</dbReference>
<evidence type="ECO:0000259" key="2">
    <source>
        <dbReference type="Pfam" id="PF00248"/>
    </source>
</evidence>
<protein>
    <submittedName>
        <fullName evidence="3">Aldo/keto reductase</fullName>
    </submittedName>
</protein>
<dbReference type="PANTHER" id="PTHR43625:SF40">
    <property type="entry name" value="ALDO-KETO REDUCTASE YAKC [NADP(+)]"/>
    <property type="match status" value="1"/>
</dbReference>
<organism evidence="3 4">
    <name type="scientific">Streptomyces rectiviolaceus</name>
    <dbReference type="NCBI Taxonomy" id="332591"/>
    <lineage>
        <taxon>Bacteria</taxon>
        <taxon>Bacillati</taxon>
        <taxon>Actinomycetota</taxon>
        <taxon>Actinomycetes</taxon>
        <taxon>Kitasatosporales</taxon>
        <taxon>Streptomycetaceae</taxon>
        <taxon>Streptomyces</taxon>
    </lineage>
</organism>